<proteinExistence type="predicted"/>
<dbReference type="PANTHER" id="PTHR43176">
    <property type="entry name" value="3-HYDROXYISOBUTYRYL-COA HYDROLASE-RELATED"/>
    <property type="match status" value="1"/>
</dbReference>
<name>A0A9D1GY25_9ACTN</name>
<dbReference type="InterPro" id="IPR032259">
    <property type="entry name" value="HIBYL-CoA-H"/>
</dbReference>
<protein>
    <recommendedName>
        <fullName evidence="2">3-hydroxyisobutyryl-CoA hydrolase</fullName>
        <ecNumber evidence="2">3.1.2.4</ecNumber>
    </recommendedName>
</protein>
<keyword evidence="3" id="KW-0378">Hydrolase</keyword>
<comment type="caution">
    <text evidence="5">The sequence shown here is derived from an EMBL/GenBank/DDBJ whole genome shotgun (WGS) entry which is preliminary data.</text>
</comment>
<evidence type="ECO:0000313" key="5">
    <source>
        <dbReference type="EMBL" id="HIT75262.1"/>
    </source>
</evidence>
<gene>
    <name evidence="5" type="ORF">IAA98_06740</name>
</gene>
<dbReference type="InterPro" id="IPR029045">
    <property type="entry name" value="ClpP/crotonase-like_dom_sf"/>
</dbReference>
<dbReference type="Proteomes" id="UP000886842">
    <property type="component" value="Unassembled WGS sequence"/>
</dbReference>
<dbReference type="PANTHER" id="PTHR43176:SF3">
    <property type="entry name" value="3-HYDROXYISOBUTYRYL-COA HYDROLASE, MITOCHONDRIAL"/>
    <property type="match status" value="1"/>
</dbReference>
<organism evidence="5 6">
    <name type="scientific">Candidatus Avipropionibacterium avicola</name>
    <dbReference type="NCBI Taxonomy" id="2840701"/>
    <lineage>
        <taxon>Bacteria</taxon>
        <taxon>Bacillati</taxon>
        <taxon>Actinomycetota</taxon>
        <taxon>Actinomycetes</taxon>
        <taxon>Propionibacteriales</taxon>
        <taxon>Propionibacteriaceae</taxon>
        <taxon>Propionibacteriaceae incertae sedis</taxon>
        <taxon>Candidatus Avipropionibacterium</taxon>
    </lineage>
</organism>
<sequence>DDPAARQAGATIRTRSPLSVAVTWEGLRRARHMTLLEVLDADGELARRFGEVPDFREGIRAQVIDKDHDPHWSHSRVEDVTADEVAALLGPDA</sequence>
<dbReference type="InterPro" id="IPR045004">
    <property type="entry name" value="ECH_dom"/>
</dbReference>
<dbReference type="GO" id="GO:0003860">
    <property type="term" value="F:3-hydroxyisobutyryl-CoA hydrolase activity"/>
    <property type="evidence" value="ECO:0007669"/>
    <property type="project" value="UniProtKB-EC"/>
</dbReference>
<reference evidence="5" key="1">
    <citation type="submission" date="2020-10" db="EMBL/GenBank/DDBJ databases">
        <authorList>
            <person name="Gilroy R."/>
        </authorList>
    </citation>
    <scope>NUCLEOTIDE SEQUENCE</scope>
    <source>
        <strain evidence="5">ChiGjej1B1-24693</strain>
    </source>
</reference>
<evidence type="ECO:0000256" key="2">
    <source>
        <dbReference type="ARBA" id="ARBA00011915"/>
    </source>
</evidence>
<comment type="catalytic activity">
    <reaction evidence="1">
        <text>3-hydroxy-2-methylpropanoyl-CoA + H2O = 3-hydroxy-2-methylpropanoate + CoA + H(+)</text>
        <dbReference type="Rhea" id="RHEA:20888"/>
        <dbReference type="ChEBI" id="CHEBI:11805"/>
        <dbReference type="ChEBI" id="CHEBI:15377"/>
        <dbReference type="ChEBI" id="CHEBI:15378"/>
        <dbReference type="ChEBI" id="CHEBI:57287"/>
        <dbReference type="ChEBI" id="CHEBI:57340"/>
        <dbReference type="EC" id="3.1.2.4"/>
    </reaction>
</comment>
<dbReference type="SUPFAM" id="SSF52096">
    <property type="entry name" value="ClpP/crotonase"/>
    <property type="match status" value="1"/>
</dbReference>
<feature type="non-terminal residue" evidence="5">
    <location>
        <position position="1"/>
    </location>
</feature>
<evidence type="ECO:0000256" key="1">
    <source>
        <dbReference type="ARBA" id="ARBA00001709"/>
    </source>
</evidence>
<evidence type="ECO:0000259" key="4">
    <source>
        <dbReference type="Pfam" id="PF16113"/>
    </source>
</evidence>
<dbReference type="Pfam" id="PF16113">
    <property type="entry name" value="ECH_2"/>
    <property type="match status" value="1"/>
</dbReference>
<dbReference type="Gene3D" id="3.90.226.10">
    <property type="entry name" value="2-enoyl-CoA Hydratase, Chain A, domain 1"/>
    <property type="match status" value="1"/>
</dbReference>
<reference evidence="5" key="2">
    <citation type="journal article" date="2021" name="PeerJ">
        <title>Extensive microbial diversity within the chicken gut microbiome revealed by metagenomics and culture.</title>
        <authorList>
            <person name="Gilroy R."/>
            <person name="Ravi A."/>
            <person name="Getino M."/>
            <person name="Pursley I."/>
            <person name="Horton D.L."/>
            <person name="Alikhan N.F."/>
            <person name="Baker D."/>
            <person name="Gharbi K."/>
            <person name="Hall N."/>
            <person name="Watson M."/>
            <person name="Adriaenssens E.M."/>
            <person name="Foster-Nyarko E."/>
            <person name="Jarju S."/>
            <person name="Secka A."/>
            <person name="Antonio M."/>
            <person name="Oren A."/>
            <person name="Chaudhuri R.R."/>
            <person name="La Ragione R."/>
            <person name="Hildebrand F."/>
            <person name="Pallen M.J."/>
        </authorList>
    </citation>
    <scope>NUCLEOTIDE SEQUENCE</scope>
    <source>
        <strain evidence="5">ChiGjej1B1-24693</strain>
    </source>
</reference>
<dbReference type="GO" id="GO:0006574">
    <property type="term" value="P:L-valine catabolic process"/>
    <property type="evidence" value="ECO:0007669"/>
    <property type="project" value="TreeGrafter"/>
</dbReference>
<feature type="domain" description="Enoyl-CoA hydratase/isomerase" evidence="4">
    <location>
        <begin position="2"/>
        <end position="88"/>
    </location>
</feature>
<accession>A0A9D1GY25</accession>
<dbReference type="EC" id="3.1.2.4" evidence="2"/>
<dbReference type="AlphaFoldDB" id="A0A9D1GY25"/>
<dbReference type="EMBL" id="DVLP01000206">
    <property type="protein sequence ID" value="HIT75262.1"/>
    <property type="molecule type" value="Genomic_DNA"/>
</dbReference>
<evidence type="ECO:0000313" key="6">
    <source>
        <dbReference type="Proteomes" id="UP000886842"/>
    </source>
</evidence>
<evidence type="ECO:0000256" key="3">
    <source>
        <dbReference type="ARBA" id="ARBA00022801"/>
    </source>
</evidence>